<dbReference type="InterPro" id="IPR055132">
    <property type="entry name" value="RNase_J_b_CASP"/>
</dbReference>
<feature type="binding site" evidence="11">
    <location>
        <begin position="249"/>
        <end position="251"/>
    </location>
    <ligand>
        <name>substrate</name>
    </ligand>
</feature>
<dbReference type="SMART" id="SM00849">
    <property type="entry name" value="Lactamase_B"/>
    <property type="match status" value="1"/>
</dbReference>
<sequence length="575" mass="63220">MEQTEVAPVETDRPREVDADTTQLRVIPLGGLGGIGKNMMVLESGENILIIDAGLMFPDSDMHGVDVVIPESEYLLDRLDWIRGIVLTHGHEDHIGALPYLIDQGLDAPVYATALTKGLLQGKLSEHGLLAQTELHTVTESDVIALEPFTVEFFHTCHSFPDSVGVSVSTPAGRVILTSDYKFDDTPVDGKLTEVDKLERWGDEGVLLLLGDSTNIETEGSTPSETKVEETLDSIFSQVDGRVILATFASNISRVQQIITISRKHGRRVGMIGRSMINNVKIAIGLGYLDIRQDELLTAKEMEELPSHQVTIIATGSQGEPTSAMVRMSIGDQRQISLRKGDTVVLSATPIPGNEELFNRTVDNLYRRGARVFYHELSDDVHVSGHGGKEDYRRMLELVRPRYFIPVHGAYRHLVLHGELAGEAGIAPENVFVVEDGQVVEFGHFEEETDAVEARLGEHVSANHVFVDGLGVGDIGSVVLRDRRHLGSDGFLVCIVALDEFDGSILYGPEIISRGFVYIRDNEGLILRAEEIVRNEVKVKAAPTALSRRVRNALASFCSNEMGRRPMILPVVIQV</sequence>
<feature type="binding site" evidence="12">
    <location>
        <position position="93"/>
    </location>
    <ligand>
        <name>Zn(2+)</name>
        <dbReference type="ChEBI" id="CHEBI:29105"/>
        <label>1</label>
        <note>catalytic</note>
    </ligand>
</feature>
<dbReference type="HAMAP" id="MF_01491">
    <property type="entry name" value="RNase_J_bact"/>
    <property type="match status" value="1"/>
</dbReference>
<comment type="caution">
    <text evidence="14">The sequence shown here is derived from an EMBL/GenBank/DDBJ whole genome shotgun (WGS) entry which is preliminary data.</text>
</comment>
<dbReference type="InterPro" id="IPR011108">
    <property type="entry name" value="RMMBL"/>
</dbReference>
<evidence type="ECO:0000256" key="9">
    <source>
        <dbReference type="HAMAP-Rule" id="MF_01491"/>
    </source>
</evidence>
<evidence type="ECO:0000256" key="12">
    <source>
        <dbReference type="PIRSR" id="PIRSR004803-3"/>
    </source>
</evidence>
<comment type="cofactor">
    <cofactor evidence="12">
        <name>Ca(2+)</name>
        <dbReference type="ChEBI" id="CHEBI:29108"/>
    </cofactor>
    <text evidence="12">Binds 1 Ca(2+) cation per subunit. Seen in 1 crystal structure, it is not clear if it is physiologically important.</text>
</comment>
<feature type="binding site" evidence="12">
    <location>
        <position position="91"/>
    </location>
    <ligand>
        <name>Zn(2+)</name>
        <dbReference type="ChEBI" id="CHEBI:29105"/>
        <label>1</label>
        <note>catalytic</note>
    </ligand>
</feature>
<dbReference type="InterPro" id="IPR004613">
    <property type="entry name" value="RNase_J"/>
</dbReference>
<dbReference type="SUPFAM" id="SSF56281">
    <property type="entry name" value="Metallo-hydrolase/oxidoreductase"/>
    <property type="match status" value="1"/>
</dbReference>
<evidence type="ECO:0000256" key="2">
    <source>
        <dbReference type="ARBA" id="ARBA00022722"/>
    </source>
</evidence>
<evidence type="ECO:0000256" key="6">
    <source>
        <dbReference type="ARBA" id="ARBA00022833"/>
    </source>
</evidence>
<evidence type="ECO:0000256" key="1">
    <source>
        <dbReference type="ARBA" id="ARBA00022490"/>
    </source>
</evidence>
<dbReference type="Gene3D" id="3.40.50.10710">
    <property type="entry name" value="Metallo-hydrolase/oxidoreductase"/>
    <property type="match status" value="1"/>
</dbReference>
<dbReference type="GO" id="GO:0005737">
    <property type="term" value="C:cytoplasm"/>
    <property type="evidence" value="ECO:0007669"/>
    <property type="project" value="UniProtKB-SubCell"/>
</dbReference>
<comment type="cofactor">
    <cofactor evidence="12">
        <name>Zn(2+)</name>
        <dbReference type="ChEBI" id="CHEBI:29105"/>
    </cofactor>
    <text evidence="12">Binds 2 Zn(2+) ions per subunit. It is not clear if Zn(2+) or Mg(2+) is physiologically important.</text>
</comment>
<keyword evidence="5 9" id="KW-0378">Hydrolase</keyword>
<comment type="subunit">
    <text evidence="9">Homodimer, may be a subunit of the RNA degradosome.</text>
</comment>
<feature type="binding site" evidence="9 11">
    <location>
        <begin position="382"/>
        <end position="386"/>
    </location>
    <ligand>
        <name>substrate</name>
    </ligand>
</feature>
<dbReference type="Pfam" id="PF22505">
    <property type="entry name" value="RNase_J_b_CASP"/>
    <property type="match status" value="1"/>
</dbReference>
<keyword evidence="8 9" id="KW-0694">RNA-binding</keyword>
<dbReference type="EC" id="3.1.-.-" evidence="9"/>
<dbReference type="InterPro" id="IPR001279">
    <property type="entry name" value="Metallo-B-lactamas"/>
</dbReference>
<accession>A0A6B1G0X4</accession>
<dbReference type="InterPro" id="IPR036866">
    <property type="entry name" value="RibonucZ/Hydroxyglut_hydro"/>
</dbReference>
<keyword evidence="3 12" id="KW-0479">Metal-binding</keyword>
<evidence type="ECO:0000256" key="3">
    <source>
        <dbReference type="ARBA" id="ARBA00022723"/>
    </source>
</evidence>
<evidence type="ECO:0000256" key="8">
    <source>
        <dbReference type="ARBA" id="ARBA00022884"/>
    </source>
</evidence>
<gene>
    <name evidence="9" type="primary">rnj</name>
    <name evidence="14" type="ORF">F4148_04750</name>
</gene>
<reference evidence="14" key="1">
    <citation type="submission" date="2019-09" db="EMBL/GenBank/DDBJ databases">
        <title>Characterisation of the sponge microbiome using genome-centric metagenomics.</title>
        <authorList>
            <person name="Engelberts J.P."/>
            <person name="Robbins S.J."/>
            <person name="De Goeij J.M."/>
            <person name="Aranda M."/>
            <person name="Bell S.C."/>
            <person name="Webster N.S."/>
        </authorList>
    </citation>
    <scope>NUCLEOTIDE SEQUENCE</scope>
    <source>
        <strain evidence="14">SB0675_bin_29</strain>
    </source>
</reference>
<dbReference type="CDD" id="cd07714">
    <property type="entry name" value="RNaseJ_MBL-fold"/>
    <property type="match status" value="1"/>
</dbReference>
<proteinExistence type="inferred from homology"/>
<dbReference type="Gene3D" id="3.60.15.10">
    <property type="entry name" value="Ribonuclease Z/Hydroxyacylglutathione hydrolase-like"/>
    <property type="match status" value="1"/>
</dbReference>
<evidence type="ECO:0000256" key="5">
    <source>
        <dbReference type="ARBA" id="ARBA00022801"/>
    </source>
</evidence>
<keyword evidence="1 9" id="KW-0963">Cytoplasm</keyword>
<dbReference type="GO" id="GO:0004521">
    <property type="term" value="F:RNA endonuclease activity"/>
    <property type="evidence" value="ECO:0007669"/>
    <property type="project" value="UniProtKB-UniRule"/>
</dbReference>
<protein>
    <recommendedName>
        <fullName evidence="9">Ribonuclease J</fullName>
        <shortName evidence="9">RNase J</shortName>
        <ecNumber evidence="9">3.1.-.-</ecNumber>
    </recommendedName>
</protein>
<comment type="subcellular location">
    <subcellularLocation>
        <location evidence="9">Cytoplasm</location>
    </subcellularLocation>
</comment>
<evidence type="ECO:0000256" key="10">
    <source>
        <dbReference type="PIRSR" id="PIRSR004803-1"/>
    </source>
</evidence>
<comment type="function">
    <text evidence="9">An RNase that has 5'-3' exonuclease and possibly endonuclease activity. Involved in maturation of rRNA and in some organisms also mRNA maturation and/or decay.</text>
</comment>
<feature type="binding site" evidence="12">
    <location>
        <position position="468"/>
    </location>
    <ligand>
        <name>Ca(2+)</name>
        <dbReference type="ChEBI" id="CHEBI:29108"/>
    </ligand>
</feature>
<feature type="binding site" evidence="12">
    <location>
        <position position="94"/>
    </location>
    <ligand>
        <name>Zn(2+)</name>
        <dbReference type="ChEBI" id="CHEBI:29105"/>
        <label>1</label>
        <note>catalytic</note>
    </ligand>
</feature>
<dbReference type="GO" id="GO:0006364">
    <property type="term" value="P:rRNA processing"/>
    <property type="evidence" value="ECO:0007669"/>
    <property type="project" value="UniProtKB-UniRule"/>
</dbReference>
<dbReference type="GO" id="GO:0003723">
    <property type="term" value="F:RNA binding"/>
    <property type="evidence" value="ECO:0007669"/>
    <property type="project" value="UniProtKB-UniRule"/>
</dbReference>
<organism evidence="14">
    <name type="scientific">Caldilineaceae bacterium SB0675_bin_29</name>
    <dbReference type="NCBI Taxonomy" id="2605266"/>
    <lineage>
        <taxon>Bacteria</taxon>
        <taxon>Bacillati</taxon>
        <taxon>Chloroflexota</taxon>
        <taxon>Caldilineae</taxon>
        <taxon>Caldilineales</taxon>
        <taxon>Caldilineaceae</taxon>
    </lineage>
</organism>
<keyword evidence="2 9" id="KW-0540">Nuclease</keyword>
<dbReference type="Pfam" id="PF00753">
    <property type="entry name" value="Lactamase_B"/>
    <property type="match status" value="1"/>
</dbReference>
<dbReference type="InterPro" id="IPR030854">
    <property type="entry name" value="RNase_J_bac"/>
</dbReference>
<evidence type="ECO:0000313" key="14">
    <source>
        <dbReference type="EMBL" id="MYH61076.1"/>
    </source>
</evidence>
<keyword evidence="4 9" id="KW-0255">Endonuclease</keyword>
<feature type="binding site" evidence="12">
    <location>
        <position position="66"/>
    </location>
    <ligand>
        <name>Ca(2+)</name>
        <dbReference type="ChEBI" id="CHEBI:29108"/>
    </ligand>
</feature>
<feature type="binding site" evidence="12">
    <location>
        <position position="89"/>
    </location>
    <ligand>
        <name>Zn(2+)</name>
        <dbReference type="ChEBI" id="CHEBI:29105"/>
        <label>1</label>
        <note>catalytic</note>
    </ligand>
</feature>
<dbReference type="PIRSF" id="PIRSF004803">
    <property type="entry name" value="RnjA"/>
    <property type="match status" value="1"/>
</dbReference>
<dbReference type="InterPro" id="IPR042173">
    <property type="entry name" value="RNase_J_2"/>
</dbReference>
<keyword evidence="9" id="KW-0698">rRNA processing</keyword>
<name>A0A6B1G0X4_9CHLR</name>
<dbReference type="Pfam" id="PF17770">
    <property type="entry name" value="RNase_J_C"/>
    <property type="match status" value="1"/>
</dbReference>
<feature type="binding site" evidence="12">
    <location>
        <position position="64"/>
    </location>
    <ligand>
        <name>Ca(2+)</name>
        <dbReference type="ChEBI" id="CHEBI:29108"/>
    </ligand>
</feature>
<keyword evidence="12" id="KW-0106">Calcium</keyword>
<evidence type="ECO:0000256" key="7">
    <source>
        <dbReference type="ARBA" id="ARBA00022839"/>
    </source>
</evidence>
<dbReference type="GO" id="GO:0008270">
    <property type="term" value="F:zinc ion binding"/>
    <property type="evidence" value="ECO:0007669"/>
    <property type="project" value="InterPro"/>
</dbReference>
<keyword evidence="6 12" id="KW-0862">Zinc</keyword>
<evidence type="ECO:0000256" key="11">
    <source>
        <dbReference type="PIRSR" id="PIRSR004803-2"/>
    </source>
</evidence>
<dbReference type="PANTHER" id="PTHR43694">
    <property type="entry name" value="RIBONUCLEASE J"/>
    <property type="match status" value="1"/>
</dbReference>
<dbReference type="Gene3D" id="3.10.20.580">
    <property type="match status" value="1"/>
</dbReference>
<evidence type="ECO:0000256" key="4">
    <source>
        <dbReference type="ARBA" id="ARBA00022759"/>
    </source>
</evidence>
<feature type="active site" description="Proton donor" evidence="10">
    <location>
        <position position="212"/>
    </location>
</feature>
<keyword evidence="7 9" id="KW-0269">Exonuclease</keyword>
<dbReference type="PANTHER" id="PTHR43694:SF1">
    <property type="entry name" value="RIBONUCLEASE J"/>
    <property type="match status" value="1"/>
</dbReference>
<dbReference type="InterPro" id="IPR041636">
    <property type="entry name" value="RNase_J_C"/>
</dbReference>
<dbReference type="EMBL" id="VYDA01000179">
    <property type="protein sequence ID" value="MYH61076.1"/>
    <property type="molecule type" value="Genomic_DNA"/>
</dbReference>
<feature type="active site" description="Proton acceptor" evidence="10">
    <location>
        <position position="386"/>
    </location>
</feature>
<comment type="similarity">
    <text evidence="9">Belongs to the metallo-beta-lactamase superfamily. RNA-metabolizing metallo-beta-lactamase-like family. Bacterial RNase J subfamily.</text>
</comment>
<dbReference type="GO" id="GO:0004534">
    <property type="term" value="F:5'-3' RNA exonuclease activity"/>
    <property type="evidence" value="ECO:0007669"/>
    <property type="project" value="UniProtKB-UniRule"/>
</dbReference>
<dbReference type="NCBIfam" id="TIGR00649">
    <property type="entry name" value="MG423"/>
    <property type="match status" value="1"/>
</dbReference>
<dbReference type="AlphaFoldDB" id="A0A6B1G0X4"/>
<evidence type="ECO:0000259" key="13">
    <source>
        <dbReference type="SMART" id="SM00849"/>
    </source>
</evidence>
<feature type="binding site" evidence="12">
    <location>
        <position position="158"/>
    </location>
    <ligand>
        <name>Zn(2+)</name>
        <dbReference type="ChEBI" id="CHEBI:29105"/>
        <label>1</label>
        <note>catalytic</note>
    </ligand>
</feature>
<feature type="binding site" evidence="12">
    <location>
        <position position="408"/>
    </location>
    <ligand>
        <name>Zn(2+)</name>
        <dbReference type="ChEBI" id="CHEBI:29105"/>
        <label>1</label>
        <note>catalytic</note>
    </ligand>
</feature>
<dbReference type="Pfam" id="PF07521">
    <property type="entry name" value="RMMBL"/>
    <property type="match status" value="1"/>
</dbReference>
<feature type="binding site" evidence="12">
    <location>
        <position position="180"/>
    </location>
    <ligand>
        <name>Zn(2+)</name>
        <dbReference type="ChEBI" id="CHEBI:29105"/>
        <label>1</label>
        <note>catalytic</note>
    </ligand>
</feature>
<feature type="domain" description="Metallo-beta-lactamase" evidence="13">
    <location>
        <begin position="36"/>
        <end position="239"/>
    </location>
</feature>